<evidence type="ECO:0000256" key="7">
    <source>
        <dbReference type="RuleBase" id="RU361157"/>
    </source>
</evidence>
<evidence type="ECO:0000313" key="12">
    <source>
        <dbReference type="Proteomes" id="UP000318478"/>
    </source>
</evidence>
<feature type="region of interest" description="Disordered" evidence="8">
    <location>
        <begin position="316"/>
        <end position="354"/>
    </location>
</feature>
<dbReference type="Gene3D" id="3.40.1710.10">
    <property type="entry name" value="abc type-2 transporter like domain"/>
    <property type="match status" value="1"/>
</dbReference>
<dbReference type="GO" id="GO:0005524">
    <property type="term" value="F:ATP binding"/>
    <property type="evidence" value="ECO:0007669"/>
    <property type="project" value="UniProtKB-KW"/>
</dbReference>
<evidence type="ECO:0000256" key="2">
    <source>
        <dbReference type="ARBA" id="ARBA00022692"/>
    </source>
</evidence>
<gene>
    <name evidence="11" type="primary">ybhF_8</name>
    <name evidence="11" type="ORF">Pla123a_49170</name>
</gene>
<dbReference type="InterPro" id="IPR017871">
    <property type="entry name" value="ABC_transporter-like_CS"/>
</dbReference>
<dbReference type="PANTHER" id="PTHR43038">
    <property type="entry name" value="ATP-BINDING CASSETTE, SUB-FAMILY H, MEMBER 1"/>
    <property type="match status" value="1"/>
</dbReference>
<dbReference type="InterPro" id="IPR000412">
    <property type="entry name" value="ABC_2_transport"/>
</dbReference>
<keyword evidence="5 7" id="KW-1133">Transmembrane helix</keyword>
<evidence type="ECO:0000256" key="5">
    <source>
        <dbReference type="ARBA" id="ARBA00022989"/>
    </source>
</evidence>
<comment type="subcellular location">
    <subcellularLocation>
        <location evidence="7">Cell membrane</location>
        <topology evidence="7">Multi-pass membrane protein</topology>
    </subcellularLocation>
    <subcellularLocation>
        <location evidence="1">Membrane</location>
        <topology evidence="1">Multi-pass membrane protein</topology>
    </subcellularLocation>
</comment>
<organism evidence="11 12">
    <name type="scientific">Posidoniimonas polymericola</name>
    <dbReference type="NCBI Taxonomy" id="2528002"/>
    <lineage>
        <taxon>Bacteria</taxon>
        <taxon>Pseudomonadati</taxon>
        <taxon>Planctomycetota</taxon>
        <taxon>Planctomycetia</taxon>
        <taxon>Pirellulales</taxon>
        <taxon>Lacipirellulaceae</taxon>
        <taxon>Posidoniimonas</taxon>
    </lineage>
</organism>
<dbReference type="InterPro" id="IPR027417">
    <property type="entry name" value="P-loop_NTPase"/>
</dbReference>
<dbReference type="Gene3D" id="3.40.50.300">
    <property type="entry name" value="P-loop containing nucleotide triphosphate hydrolases"/>
    <property type="match status" value="1"/>
</dbReference>
<reference evidence="11 12" key="1">
    <citation type="submission" date="2019-02" db="EMBL/GenBank/DDBJ databases">
        <title>Deep-cultivation of Planctomycetes and their phenomic and genomic characterization uncovers novel biology.</title>
        <authorList>
            <person name="Wiegand S."/>
            <person name="Jogler M."/>
            <person name="Boedeker C."/>
            <person name="Pinto D."/>
            <person name="Vollmers J."/>
            <person name="Rivas-Marin E."/>
            <person name="Kohn T."/>
            <person name="Peeters S.H."/>
            <person name="Heuer A."/>
            <person name="Rast P."/>
            <person name="Oberbeckmann S."/>
            <person name="Bunk B."/>
            <person name="Jeske O."/>
            <person name="Meyerdierks A."/>
            <person name="Storesund J.E."/>
            <person name="Kallscheuer N."/>
            <person name="Luecker S."/>
            <person name="Lage O.M."/>
            <person name="Pohl T."/>
            <person name="Merkel B.J."/>
            <person name="Hornburger P."/>
            <person name="Mueller R.-W."/>
            <person name="Bruemmer F."/>
            <person name="Labrenz M."/>
            <person name="Spormann A.M."/>
            <person name="Op Den Camp H."/>
            <person name="Overmann J."/>
            <person name="Amann R."/>
            <person name="Jetten M.S.M."/>
            <person name="Mascher T."/>
            <person name="Medema M.H."/>
            <person name="Devos D.P."/>
            <person name="Kaster A.-K."/>
            <person name="Ovreas L."/>
            <person name="Rohde M."/>
            <person name="Galperin M.Y."/>
            <person name="Jogler C."/>
        </authorList>
    </citation>
    <scope>NUCLEOTIDE SEQUENCE [LARGE SCALE GENOMIC DNA]</scope>
    <source>
        <strain evidence="11 12">Pla123a</strain>
    </source>
</reference>
<feature type="transmembrane region" description="Helical" evidence="7">
    <location>
        <begin position="381"/>
        <end position="399"/>
    </location>
</feature>
<comment type="caution">
    <text evidence="11">The sequence shown here is derived from an EMBL/GenBank/DDBJ whole genome shotgun (WGS) entry which is preliminary data.</text>
</comment>
<feature type="transmembrane region" description="Helical" evidence="7">
    <location>
        <begin position="544"/>
        <end position="569"/>
    </location>
</feature>
<dbReference type="AlphaFoldDB" id="A0A5C5XRM7"/>
<accession>A0A5C5XRM7</accession>
<keyword evidence="6 7" id="KW-0472">Membrane</keyword>
<keyword evidence="12" id="KW-1185">Reference proteome</keyword>
<dbReference type="GO" id="GO:0140359">
    <property type="term" value="F:ABC-type transporter activity"/>
    <property type="evidence" value="ECO:0007669"/>
    <property type="project" value="InterPro"/>
</dbReference>
<evidence type="ECO:0000256" key="6">
    <source>
        <dbReference type="ARBA" id="ARBA00023136"/>
    </source>
</evidence>
<evidence type="ECO:0000259" key="9">
    <source>
        <dbReference type="PROSITE" id="PS50893"/>
    </source>
</evidence>
<dbReference type="InterPro" id="IPR047817">
    <property type="entry name" value="ABC2_TM_bact-type"/>
</dbReference>
<evidence type="ECO:0000313" key="11">
    <source>
        <dbReference type="EMBL" id="TWT65171.1"/>
    </source>
</evidence>
<dbReference type="SUPFAM" id="SSF52540">
    <property type="entry name" value="P-loop containing nucleoside triphosphate hydrolases"/>
    <property type="match status" value="1"/>
</dbReference>
<keyword evidence="3" id="KW-0547">Nucleotide-binding</keyword>
<evidence type="ECO:0000256" key="4">
    <source>
        <dbReference type="ARBA" id="ARBA00022840"/>
    </source>
</evidence>
<dbReference type="RefSeq" id="WP_146591943.1">
    <property type="nucleotide sequence ID" value="NZ_SJPO01000020.1"/>
</dbReference>
<dbReference type="PROSITE" id="PS50893">
    <property type="entry name" value="ABC_TRANSPORTER_2"/>
    <property type="match status" value="1"/>
</dbReference>
<keyword evidence="7" id="KW-0813">Transport</keyword>
<dbReference type="GO" id="GO:0043190">
    <property type="term" value="C:ATP-binding cassette (ABC) transporter complex"/>
    <property type="evidence" value="ECO:0007669"/>
    <property type="project" value="InterPro"/>
</dbReference>
<keyword evidence="4 11" id="KW-0067">ATP-binding</keyword>
<dbReference type="GO" id="GO:0016887">
    <property type="term" value="F:ATP hydrolysis activity"/>
    <property type="evidence" value="ECO:0007669"/>
    <property type="project" value="InterPro"/>
</dbReference>
<dbReference type="Proteomes" id="UP000318478">
    <property type="component" value="Unassembled WGS sequence"/>
</dbReference>
<protein>
    <recommendedName>
        <fullName evidence="7">Transport permease protein</fullName>
    </recommendedName>
</protein>
<dbReference type="PANTHER" id="PTHR43038:SF3">
    <property type="entry name" value="ABC TRANSPORTER G FAMILY MEMBER 20 ISOFORM X1"/>
    <property type="match status" value="1"/>
</dbReference>
<dbReference type="EMBL" id="SJPO01000020">
    <property type="protein sequence ID" value="TWT65171.1"/>
    <property type="molecule type" value="Genomic_DNA"/>
</dbReference>
<feature type="transmembrane region" description="Helical" evidence="7">
    <location>
        <begin position="598"/>
        <end position="618"/>
    </location>
</feature>
<feature type="transmembrane region" description="Helical" evidence="7">
    <location>
        <begin position="656"/>
        <end position="675"/>
    </location>
</feature>
<dbReference type="InterPro" id="IPR013525">
    <property type="entry name" value="ABC2_TM"/>
</dbReference>
<dbReference type="Pfam" id="PF12698">
    <property type="entry name" value="ABC2_membrane_3"/>
    <property type="match status" value="1"/>
</dbReference>
<keyword evidence="2 7" id="KW-0812">Transmembrane</keyword>
<feature type="transmembrane region" description="Helical" evidence="7">
    <location>
        <begin position="682"/>
        <end position="704"/>
    </location>
</feature>
<dbReference type="InterPro" id="IPR003593">
    <property type="entry name" value="AAA+_ATPase"/>
</dbReference>
<proteinExistence type="inferred from homology"/>
<feature type="transmembrane region" description="Helical" evidence="7">
    <location>
        <begin position="710"/>
        <end position="732"/>
    </location>
</feature>
<sequence>MPDPADNQPLVIDAQGLGRRFGDLVAVRDVSFQVRRSAIFGLLGPNGSGKSTIIRMLLGILPASEGTAAVLGRDVGLEAEQIKRRVGYMSQAFSLYADLTVRENIEFYGRVYGLTPERIRERLTELLELTGIGDRVDQLAGTLSGGWKQRLALACALVHEPELLFLDEPTAGIDPVARRQLWDLLYELSAQGVTLFVTTHYMDEAERCTSVGYIYLSRLLVLGKPDELKQLPEVTPDDARRYELRAEHPARLMSRLREQEGVRDATIFGEAIHLLVDQDRGPEELLEPLGVDPSKVEVREIAPSLEDVFVTLTQRADNDSLPDQLTEAPSPAEEESLEPTPPPPTPTNGEGVSKRVASPLHGLWAVLVKEFAHIRRQPSTIFFMLVVPVMQTIIFGYAINTQIENIPLVVHDLDGRAASRELVARMVNTRRFRLVRKVTGDDEFYQALRAGVAQAGLIIPPDYSDRLIRGEQAAVQVLIDGSDSQIATTARSTAQLLGLDMSINLARGRGEALGVAPSRDPTGQGALPIDVRTRLLYNPDLESAYFFVPGLVGIILQLVTLFLTSFAVVRERELGTLEQLFVTPVSRAGLLLGKLTPYAVVGLFETLLVLVVMIYVFGVPIRGDAVLLVALAMLFMVTSLGLGLLVSTIARTQVEAVQFAFVVMLPSVLLSGFVFPRSEMPLPIYGLSFLIPVTYFIEILRGVILRGAGLLDLIPSVTGLVLCCVVVLSVSIGRFRKQIE</sequence>
<dbReference type="SMART" id="SM00382">
    <property type="entry name" value="AAA"/>
    <property type="match status" value="1"/>
</dbReference>
<dbReference type="Pfam" id="PF00005">
    <property type="entry name" value="ABC_tran"/>
    <property type="match status" value="1"/>
</dbReference>
<comment type="similarity">
    <text evidence="7">Belongs to the ABC-2 integral membrane protein family.</text>
</comment>
<dbReference type="InterPro" id="IPR003439">
    <property type="entry name" value="ABC_transporter-like_ATP-bd"/>
</dbReference>
<feature type="domain" description="ABC transmembrane type-2" evidence="10">
    <location>
        <begin position="512"/>
        <end position="738"/>
    </location>
</feature>
<name>A0A5C5XRM7_9BACT</name>
<dbReference type="PRINTS" id="PR00164">
    <property type="entry name" value="ABC2TRNSPORT"/>
</dbReference>
<evidence type="ECO:0000259" key="10">
    <source>
        <dbReference type="PROSITE" id="PS51012"/>
    </source>
</evidence>
<keyword evidence="7" id="KW-1003">Cell membrane</keyword>
<evidence type="ECO:0000256" key="1">
    <source>
        <dbReference type="ARBA" id="ARBA00004141"/>
    </source>
</evidence>
<dbReference type="OrthoDB" id="9804819at2"/>
<dbReference type="PROSITE" id="PS00211">
    <property type="entry name" value="ABC_TRANSPORTER_1"/>
    <property type="match status" value="1"/>
</dbReference>
<dbReference type="PROSITE" id="PS51012">
    <property type="entry name" value="ABC_TM2"/>
    <property type="match status" value="1"/>
</dbReference>
<feature type="domain" description="ABC transporter" evidence="9">
    <location>
        <begin position="12"/>
        <end position="241"/>
    </location>
</feature>
<feature type="transmembrane region" description="Helical" evidence="7">
    <location>
        <begin position="625"/>
        <end position="650"/>
    </location>
</feature>
<evidence type="ECO:0000256" key="3">
    <source>
        <dbReference type="ARBA" id="ARBA00022741"/>
    </source>
</evidence>
<evidence type="ECO:0000256" key="8">
    <source>
        <dbReference type="SAM" id="MobiDB-lite"/>
    </source>
</evidence>